<name>A0A8T3BEX8_DENNO</name>
<dbReference type="PROSITE" id="PS50158">
    <property type="entry name" value="ZF_CCHC"/>
    <property type="match status" value="1"/>
</dbReference>
<keyword evidence="1" id="KW-0863">Zinc-finger</keyword>
<dbReference type="InterPro" id="IPR036875">
    <property type="entry name" value="Znf_CCHC_sf"/>
</dbReference>
<dbReference type="GO" id="GO:0008270">
    <property type="term" value="F:zinc ion binding"/>
    <property type="evidence" value="ECO:0007669"/>
    <property type="project" value="UniProtKB-KW"/>
</dbReference>
<keyword evidence="1" id="KW-0862">Zinc</keyword>
<accession>A0A8T3BEX8</accession>
<keyword evidence="4" id="KW-1185">Reference proteome</keyword>
<protein>
    <recommendedName>
        <fullName evidence="2">CCHC-type domain-containing protein</fullName>
    </recommendedName>
</protein>
<keyword evidence="1" id="KW-0479">Metal-binding</keyword>
<dbReference type="EMBL" id="JAGYWB010000010">
    <property type="protein sequence ID" value="KAI0508039.1"/>
    <property type="molecule type" value="Genomic_DNA"/>
</dbReference>
<comment type="caution">
    <text evidence="3">The sequence shown here is derived from an EMBL/GenBank/DDBJ whole genome shotgun (WGS) entry which is preliminary data.</text>
</comment>
<evidence type="ECO:0000313" key="4">
    <source>
        <dbReference type="Proteomes" id="UP000829196"/>
    </source>
</evidence>
<sequence length="401" mass="45073">MAEEKEVKISGLHLRGTEDEPLFENRVAKSHLPRALTSKNAIDLVRSSQEWEQSHRRCSALEALRSMYFGLVQALDIERCGLRLCAGEEATEEIFSFSFAAAMYLKLNNFPHDKKVYVIGEEGILEELELADGKKTIQLRPNSLFEHDKNTKSSSSRTMGTDYEPGYSAAPGKVKVILYRLLRLAVGAKGESLCGISAILRGCLWGVDVGQGKEIWDSLYITYEGKEFSNFEIVNKILRCLLDKFDAKVVVICESKNLNEYSIDNLIGSLIAYEECLGQRLLDAGETIMLKAEDMEKSGLVGEKSDDLTSKLKSPLKHKNKHQQKWNKGKNGKNVQISSNIICFGCKKFGHLKSQCPNLRTLPTKEKGKAKQIIKWKNNEKQKISWADLASESSDQEKNDV</sequence>
<dbReference type="SMART" id="SM00343">
    <property type="entry name" value="ZnF_C2HC"/>
    <property type="match status" value="1"/>
</dbReference>
<gene>
    <name evidence="3" type="ORF">KFK09_014173</name>
</gene>
<dbReference type="InterPro" id="IPR001878">
    <property type="entry name" value="Znf_CCHC"/>
</dbReference>
<dbReference type="AlphaFoldDB" id="A0A8T3BEX8"/>
<organism evidence="3 4">
    <name type="scientific">Dendrobium nobile</name>
    <name type="common">Orchid</name>
    <dbReference type="NCBI Taxonomy" id="94219"/>
    <lineage>
        <taxon>Eukaryota</taxon>
        <taxon>Viridiplantae</taxon>
        <taxon>Streptophyta</taxon>
        <taxon>Embryophyta</taxon>
        <taxon>Tracheophyta</taxon>
        <taxon>Spermatophyta</taxon>
        <taxon>Magnoliopsida</taxon>
        <taxon>Liliopsida</taxon>
        <taxon>Asparagales</taxon>
        <taxon>Orchidaceae</taxon>
        <taxon>Epidendroideae</taxon>
        <taxon>Malaxideae</taxon>
        <taxon>Dendrobiinae</taxon>
        <taxon>Dendrobium</taxon>
    </lineage>
</organism>
<dbReference type="Proteomes" id="UP000829196">
    <property type="component" value="Unassembled WGS sequence"/>
</dbReference>
<evidence type="ECO:0000259" key="2">
    <source>
        <dbReference type="PROSITE" id="PS50158"/>
    </source>
</evidence>
<feature type="domain" description="CCHC-type" evidence="2">
    <location>
        <begin position="343"/>
        <end position="358"/>
    </location>
</feature>
<evidence type="ECO:0000256" key="1">
    <source>
        <dbReference type="PROSITE-ProRule" id="PRU00047"/>
    </source>
</evidence>
<dbReference type="GO" id="GO:0003676">
    <property type="term" value="F:nucleic acid binding"/>
    <property type="evidence" value="ECO:0007669"/>
    <property type="project" value="InterPro"/>
</dbReference>
<proteinExistence type="predicted"/>
<dbReference type="OrthoDB" id="97058at2759"/>
<dbReference type="Gene3D" id="3.40.50.1000">
    <property type="entry name" value="HAD superfamily/HAD-like"/>
    <property type="match status" value="1"/>
</dbReference>
<reference evidence="3" key="1">
    <citation type="journal article" date="2022" name="Front. Genet.">
        <title>Chromosome-Scale Assembly of the Dendrobium nobile Genome Provides Insights Into the Molecular Mechanism of the Biosynthesis of the Medicinal Active Ingredient of Dendrobium.</title>
        <authorList>
            <person name="Xu Q."/>
            <person name="Niu S.-C."/>
            <person name="Li K.-L."/>
            <person name="Zheng P.-J."/>
            <person name="Zhang X.-J."/>
            <person name="Jia Y."/>
            <person name="Liu Y."/>
            <person name="Niu Y.-X."/>
            <person name="Yu L.-H."/>
            <person name="Chen D.-F."/>
            <person name="Zhang G.-Q."/>
        </authorList>
    </citation>
    <scope>NUCLEOTIDE SEQUENCE</scope>
    <source>
        <tissue evidence="3">Leaf</tissue>
    </source>
</reference>
<dbReference type="InterPro" id="IPR023214">
    <property type="entry name" value="HAD_sf"/>
</dbReference>
<dbReference type="SUPFAM" id="SSF57756">
    <property type="entry name" value="Retrovirus zinc finger-like domains"/>
    <property type="match status" value="1"/>
</dbReference>
<evidence type="ECO:0000313" key="3">
    <source>
        <dbReference type="EMBL" id="KAI0508039.1"/>
    </source>
</evidence>